<dbReference type="Proteomes" id="UP000702544">
    <property type="component" value="Unassembled WGS sequence"/>
</dbReference>
<dbReference type="GO" id="GO:0044874">
    <property type="term" value="P:lipoprotein localization to outer membrane"/>
    <property type="evidence" value="ECO:0007669"/>
    <property type="project" value="TreeGrafter"/>
</dbReference>
<dbReference type="EMBL" id="JAACAK010000018">
    <property type="protein sequence ID" value="NIR73982.1"/>
    <property type="molecule type" value="Genomic_DNA"/>
</dbReference>
<accession>A0AAE5C9Z6</accession>
<proteinExistence type="inferred from homology"/>
<dbReference type="Pfam" id="PF02687">
    <property type="entry name" value="FtsX"/>
    <property type="match status" value="1"/>
</dbReference>
<evidence type="ECO:0000256" key="3">
    <source>
        <dbReference type="ARBA" id="ARBA00022475"/>
    </source>
</evidence>
<dbReference type="PANTHER" id="PTHR30489">
    <property type="entry name" value="LIPOPROTEIN-RELEASING SYSTEM TRANSMEMBRANE PROTEIN LOLE"/>
    <property type="match status" value="1"/>
</dbReference>
<feature type="domain" description="MacB-like periplasmic core" evidence="9">
    <location>
        <begin position="23"/>
        <end position="248"/>
    </location>
</feature>
<evidence type="ECO:0000256" key="5">
    <source>
        <dbReference type="ARBA" id="ARBA00022989"/>
    </source>
</evidence>
<organism evidence="10 11">
    <name type="scientific">Candidatus Kutchimonas denitrificans</name>
    <dbReference type="NCBI Taxonomy" id="3056748"/>
    <lineage>
        <taxon>Bacteria</taxon>
        <taxon>Pseudomonadati</taxon>
        <taxon>Gemmatimonadota</taxon>
        <taxon>Gemmatimonadia</taxon>
        <taxon>Candidatus Palauibacterales</taxon>
        <taxon>Candidatus Palauibacteraceae</taxon>
        <taxon>Candidatus Kutchimonas</taxon>
    </lineage>
</organism>
<reference evidence="10 11" key="1">
    <citation type="submission" date="2020-01" db="EMBL/GenBank/DDBJ databases">
        <title>Genomes assembled from Gulf of Kutch pelagic sediment metagenomes.</title>
        <authorList>
            <person name="Chandrashekar M."/>
            <person name="Mahajan M.S."/>
            <person name="Dave K.J."/>
            <person name="Vatsa P."/>
            <person name="Nathani N.M."/>
        </authorList>
    </citation>
    <scope>NUCLEOTIDE SEQUENCE [LARGE SCALE GENOMIC DNA]</scope>
    <source>
        <strain evidence="10">KS3-K002</strain>
    </source>
</reference>
<dbReference type="InterPro" id="IPR025857">
    <property type="entry name" value="MacB_PCD"/>
</dbReference>
<comment type="subcellular location">
    <subcellularLocation>
        <location evidence="1">Cell membrane</location>
        <topology evidence="1">Multi-pass membrane protein</topology>
    </subcellularLocation>
</comment>
<protein>
    <submittedName>
        <fullName evidence="10">ABC transporter permease</fullName>
    </submittedName>
</protein>
<evidence type="ECO:0000313" key="11">
    <source>
        <dbReference type="Proteomes" id="UP000702544"/>
    </source>
</evidence>
<dbReference type="Pfam" id="PF12704">
    <property type="entry name" value="MacB_PCD"/>
    <property type="match status" value="1"/>
</dbReference>
<dbReference type="InterPro" id="IPR051447">
    <property type="entry name" value="Lipoprotein-release_system"/>
</dbReference>
<feature type="transmembrane region" description="Helical" evidence="7">
    <location>
        <begin position="24"/>
        <end position="44"/>
    </location>
</feature>
<feature type="transmembrane region" description="Helical" evidence="7">
    <location>
        <begin position="328"/>
        <end position="356"/>
    </location>
</feature>
<keyword evidence="6 7" id="KW-0472">Membrane</keyword>
<feature type="domain" description="ABC3 transporter permease C-terminal" evidence="8">
    <location>
        <begin position="287"/>
        <end position="416"/>
    </location>
</feature>
<keyword evidence="3" id="KW-1003">Cell membrane</keyword>
<dbReference type="InterPro" id="IPR003838">
    <property type="entry name" value="ABC3_permease_C"/>
</dbReference>
<keyword evidence="5 7" id="KW-1133">Transmembrane helix</keyword>
<feature type="transmembrane region" description="Helical" evidence="7">
    <location>
        <begin position="283"/>
        <end position="307"/>
    </location>
</feature>
<dbReference type="AlphaFoldDB" id="A0AAE5C9Z6"/>
<feature type="transmembrane region" description="Helical" evidence="7">
    <location>
        <begin position="390"/>
        <end position="410"/>
    </location>
</feature>
<name>A0AAE5C9Z6_9BACT</name>
<dbReference type="GO" id="GO:0098797">
    <property type="term" value="C:plasma membrane protein complex"/>
    <property type="evidence" value="ECO:0007669"/>
    <property type="project" value="TreeGrafter"/>
</dbReference>
<evidence type="ECO:0000259" key="8">
    <source>
        <dbReference type="Pfam" id="PF02687"/>
    </source>
</evidence>
<evidence type="ECO:0000256" key="4">
    <source>
        <dbReference type="ARBA" id="ARBA00022692"/>
    </source>
</evidence>
<evidence type="ECO:0000256" key="7">
    <source>
        <dbReference type="SAM" id="Phobius"/>
    </source>
</evidence>
<comment type="caution">
    <text evidence="10">The sequence shown here is derived from an EMBL/GenBank/DDBJ whole genome shotgun (WGS) entry which is preliminary data.</text>
</comment>
<evidence type="ECO:0000256" key="2">
    <source>
        <dbReference type="ARBA" id="ARBA00005236"/>
    </source>
</evidence>
<keyword evidence="4 7" id="KW-0812">Transmembrane</keyword>
<evidence type="ECO:0000256" key="6">
    <source>
        <dbReference type="ARBA" id="ARBA00023136"/>
    </source>
</evidence>
<sequence>MLPRATTLVRLAVRNLRRYARRTALTAAAMIVGGALLIFSLSIADGGHEDWIESGARLGSGHIALQAPGFQMTRKIEDRLPAAVRRAAERALEAPAIAEHVQTAAPQLAIDGLASSPDGARPAAIVGVDPAAESRFSILDDKRVEGRYLEPDDRLAAYVGATLVESLDLRLGSRLVLTAQTADGEIAGQLVRVVGIFRSGVPEIDGSLIHIPIGTASSWLRVDDDVTRIAILLDRSRAVGPVVNELRRRLADPIEADQLTVLSWREASPQLDAAVRIDDLGNYVWQVIMFSIIALAIVNTVLMSVMYRKREFGLLQALGYTPGQTGGLVITEGLILTALSGFVGIAIGLFVTWFFWRDGLDFSFTWGEDWTFSGIVIDPVIVPMFSIRRIVQSLIFILFIGTIASLYPAYRATRIDVAEAMKFER</sequence>
<evidence type="ECO:0000256" key="1">
    <source>
        <dbReference type="ARBA" id="ARBA00004651"/>
    </source>
</evidence>
<evidence type="ECO:0000259" key="9">
    <source>
        <dbReference type="Pfam" id="PF12704"/>
    </source>
</evidence>
<gene>
    <name evidence="10" type="ORF">GWO12_02525</name>
</gene>
<evidence type="ECO:0000313" key="10">
    <source>
        <dbReference type="EMBL" id="NIR73982.1"/>
    </source>
</evidence>
<dbReference type="PANTHER" id="PTHR30489:SF0">
    <property type="entry name" value="LIPOPROTEIN-RELEASING SYSTEM TRANSMEMBRANE PROTEIN LOLE"/>
    <property type="match status" value="1"/>
</dbReference>
<comment type="similarity">
    <text evidence="2">Belongs to the ABC-4 integral membrane protein family. LolC/E subfamily.</text>
</comment>